<dbReference type="RefSeq" id="WP_340332653.1">
    <property type="nucleotide sequence ID" value="NZ_JAZHOF010000015.1"/>
</dbReference>
<feature type="chain" id="PRO_5043813221" evidence="1">
    <location>
        <begin position="29"/>
        <end position="91"/>
    </location>
</feature>
<keyword evidence="4" id="KW-1185">Reference proteome</keyword>
<dbReference type="Pfam" id="PF13670">
    <property type="entry name" value="PepSY_2"/>
    <property type="match status" value="1"/>
</dbReference>
<evidence type="ECO:0000256" key="1">
    <source>
        <dbReference type="SAM" id="SignalP"/>
    </source>
</evidence>
<protein>
    <submittedName>
        <fullName evidence="3">PepSY domain-containing protein</fullName>
    </submittedName>
</protein>
<evidence type="ECO:0000313" key="3">
    <source>
        <dbReference type="EMBL" id="MEJ8574957.1"/>
    </source>
</evidence>
<name>A0AAW9RXG7_9HYPH</name>
<accession>A0AAW9RXG7</accession>
<keyword evidence="1" id="KW-0732">Signal</keyword>
<dbReference type="Proteomes" id="UP001378188">
    <property type="component" value="Unassembled WGS sequence"/>
</dbReference>
<sequence length="91" mass="9739">MPGSRVTRSALAAAVIGATLLAAPAARADRAPTAEEAARIEAVLRENGYTAWGEVEFDDGVFEVDDVIATDGKEYDLKLDESFLIVDRDPD</sequence>
<reference evidence="3 4" key="1">
    <citation type="submission" date="2024-02" db="EMBL/GenBank/DDBJ databases">
        <title>Genome analysis and characterization of Microbaculum marinisediminis sp. nov., isolated from marine sediment.</title>
        <authorList>
            <person name="Du Z.-J."/>
            <person name="Ye Y.-Q."/>
            <person name="Zhang Z.-R."/>
            <person name="Yuan S.-M."/>
            <person name="Zhang X.-Y."/>
        </authorList>
    </citation>
    <scope>NUCLEOTIDE SEQUENCE [LARGE SCALE GENOMIC DNA]</scope>
    <source>
        <strain evidence="3 4">SDUM1044001</strain>
    </source>
</reference>
<evidence type="ECO:0000313" key="4">
    <source>
        <dbReference type="Proteomes" id="UP001378188"/>
    </source>
</evidence>
<feature type="domain" description="PepSY" evidence="2">
    <location>
        <begin position="10"/>
        <end position="84"/>
    </location>
</feature>
<comment type="caution">
    <text evidence="3">The sequence shown here is derived from an EMBL/GenBank/DDBJ whole genome shotgun (WGS) entry which is preliminary data.</text>
</comment>
<gene>
    <name evidence="3" type="ORF">V3328_26015</name>
</gene>
<feature type="signal peptide" evidence="1">
    <location>
        <begin position="1"/>
        <end position="28"/>
    </location>
</feature>
<dbReference type="EMBL" id="JAZHOF010000015">
    <property type="protein sequence ID" value="MEJ8574957.1"/>
    <property type="molecule type" value="Genomic_DNA"/>
</dbReference>
<dbReference type="InterPro" id="IPR025711">
    <property type="entry name" value="PepSY"/>
</dbReference>
<organism evidence="3 4">
    <name type="scientific">Microbaculum marinum</name>
    <dbReference type="NCBI Taxonomy" id="1764581"/>
    <lineage>
        <taxon>Bacteria</taxon>
        <taxon>Pseudomonadati</taxon>
        <taxon>Pseudomonadota</taxon>
        <taxon>Alphaproteobacteria</taxon>
        <taxon>Hyphomicrobiales</taxon>
        <taxon>Tepidamorphaceae</taxon>
        <taxon>Microbaculum</taxon>
    </lineage>
</organism>
<dbReference type="AlphaFoldDB" id="A0AAW9RXG7"/>
<evidence type="ECO:0000259" key="2">
    <source>
        <dbReference type="Pfam" id="PF13670"/>
    </source>
</evidence>
<proteinExistence type="predicted"/>